<reference evidence="2 3" key="1">
    <citation type="journal article" date="2020" name="Microb. Ecol.">
        <title>Ecogenomics of the Marine Benthic Filamentous Cyanobacterium Adonisia.</title>
        <authorList>
            <person name="Walter J.M."/>
            <person name="Coutinho F.H."/>
            <person name="Leomil L."/>
            <person name="Hargreaves P.I."/>
            <person name="Campeao M.E."/>
            <person name="Vieira V.V."/>
            <person name="Silva B.S."/>
            <person name="Fistarol G.O."/>
            <person name="Salomon P.S."/>
            <person name="Sawabe T."/>
            <person name="Mino S."/>
            <person name="Hosokawa M."/>
            <person name="Miyashita H."/>
            <person name="Maruyama F."/>
            <person name="van Verk M.C."/>
            <person name="Dutilh B.E."/>
            <person name="Thompson C.C."/>
            <person name="Thompson F.L."/>
        </authorList>
    </citation>
    <scope>NUCLEOTIDE SEQUENCE [LARGE SCALE GENOMIC DNA]</scope>
    <source>
        <strain evidence="2 3">CCMR0081</strain>
    </source>
</reference>
<feature type="region of interest" description="Disordered" evidence="1">
    <location>
        <begin position="62"/>
        <end position="83"/>
    </location>
</feature>
<dbReference type="EMBL" id="QXHD01000003">
    <property type="protein sequence ID" value="NEZ54253.1"/>
    <property type="molecule type" value="Genomic_DNA"/>
</dbReference>
<evidence type="ECO:0000256" key="1">
    <source>
        <dbReference type="SAM" id="MobiDB-lite"/>
    </source>
</evidence>
<proteinExistence type="predicted"/>
<evidence type="ECO:0000313" key="3">
    <source>
        <dbReference type="Proteomes" id="UP000481033"/>
    </source>
</evidence>
<sequence>MGTWIKETDKAIYLMEGGYYRQKIDKSPRQGDVEGETFFRTKVLKDWLNSDDAPGFFLVSVGTGVDEPQPKPQPPAPPPISNP</sequence>
<accession>A0A6M0REF7</accession>
<feature type="compositionally biased region" description="Pro residues" evidence="1">
    <location>
        <begin position="70"/>
        <end position="83"/>
    </location>
</feature>
<dbReference type="AlphaFoldDB" id="A0A6M0REF7"/>
<evidence type="ECO:0000313" key="2">
    <source>
        <dbReference type="EMBL" id="NEZ54253.1"/>
    </source>
</evidence>
<feature type="non-terminal residue" evidence="2">
    <location>
        <position position="83"/>
    </location>
</feature>
<protein>
    <submittedName>
        <fullName evidence="2">Lysozyme</fullName>
    </submittedName>
</protein>
<gene>
    <name evidence="2" type="ORF">DXZ20_00750</name>
</gene>
<dbReference type="Proteomes" id="UP000481033">
    <property type="component" value="Unassembled WGS sequence"/>
</dbReference>
<name>A0A6M0REF7_9CYAN</name>
<keyword evidence="3" id="KW-1185">Reference proteome</keyword>
<organism evidence="2 3">
    <name type="scientific">Adonisia turfae CCMR0081</name>
    <dbReference type="NCBI Taxonomy" id="2292702"/>
    <lineage>
        <taxon>Bacteria</taxon>
        <taxon>Bacillati</taxon>
        <taxon>Cyanobacteriota</taxon>
        <taxon>Adonisia</taxon>
        <taxon>Adonisia turfae</taxon>
    </lineage>
</organism>
<comment type="caution">
    <text evidence="2">The sequence shown here is derived from an EMBL/GenBank/DDBJ whole genome shotgun (WGS) entry which is preliminary data.</text>
</comment>